<evidence type="ECO:0000256" key="4">
    <source>
        <dbReference type="ARBA" id="ARBA00022771"/>
    </source>
</evidence>
<dbReference type="InterPro" id="IPR051152">
    <property type="entry name" value="C.elegans_Orphan_NR"/>
</dbReference>
<dbReference type="Proteomes" id="UP000230233">
    <property type="component" value="Chromosome V"/>
</dbReference>
<keyword evidence="9" id="KW-0675">Receptor</keyword>
<evidence type="ECO:0000256" key="1">
    <source>
        <dbReference type="ARBA" id="ARBA00004123"/>
    </source>
</evidence>
<evidence type="ECO:0008006" key="16">
    <source>
        <dbReference type="Google" id="ProtNLM"/>
    </source>
</evidence>
<feature type="domain" description="Nuclear receptor" evidence="12">
    <location>
        <begin position="35"/>
        <end position="113"/>
    </location>
</feature>
<keyword evidence="15" id="KW-1185">Reference proteome</keyword>
<dbReference type="Gene3D" id="3.30.50.10">
    <property type="entry name" value="Erythroid Transcription Factor GATA-1, subunit A"/>
    <property type="match status" value="1"/>
</dbReference>
<dbReference type="InterPro" id="IPR013088">
    <property type="entry name" value="Znf_NHR/GATA"/>
</dbReference>
<feature type="domain" description="NR LBD" evidence="13">
    <location>
        <begin position="180"/>
        <end position="433"/>
    </location>
</feature>
<dbReference type="Pfam" id="PF00104">
    <property type="entry name" value="Hormone_recep"/>
    <property type="match status" value="1"/>
</dbReference>
<evidence type="ECO:0000256" key="9">
    <source>
        <dbReference type="ARBA" id="ARBA00023170"/>
    </source>
</evidence>
<dbReference type="PROSITE" id="PS51843">
    <property type="entry name" value="NR_LBD"/>
    <property type="match status" value="1"/>
</dbReference>
<evidence type="ECO:0000259" key="13">
    <source>
        <dbReference type="PROSITE" id="PS51843"/>
    </source>
</evidence>
<keyword evidence="5" id="KW-0862">Zinc</keyword>
<dbReference type="SMART" id="SM00430">
    <property type="entry name" value="HOLI"/>
    <property type="match status" value="1"/>
</dbReference>
<sequence length="433" mass="50008">MSSEPSTSSMASESKPDGLVSPGLQSPGTSVSENGSICKVCDLASHGVHFGVPSCRACAAFFRRTIVMSRTKKYKCRGGHNSCAVNTSDRYQCRLCRYNKCVTMGMTANNVQWNRDPFPESRKKRSSDSSEDEEDHIPLKRPCDPPSHILMTKPKRIVDVTILCTKIQKILNDKKIGENPKLKNLNCLEKMELALREWRAKQKKEEDMEMISKLTVHEMFAMCEHQMLVIANWLAHCPFFQKLEPSERYRMFKVVWNVWRRFERVEMSVQMFGKDTPACDMKFAISEKYYVTPQLFIDISKITDWPMSPMNGLFRNFVRKLFDQTAVQLGHLEPSSMEMAYMLSQLCWQLAAQALQGKVMEIAEIQQEELANNLHHHYLQIKRRSNYAGRLVKLMSVVNIVKRIQLERKTTIQLAKVFDFFNVELSDPDFFEG</sequence>
<evidence type="ECO:0000256" key="5">
    <source>
        <dbReference type="ARBA" id="ARBA00022833"/>
    </source>
</evidence>
<dbReference type="AlphaFoldDB" id="A0A2G5TE58"/>
<feature type="compositionally biased region" description="Low complexity" evidence="11">
    <location>
        <begin position="1"/>
        <end position="13"/>
    </location>
</feature>
<dbReference type="GO" id="GO:0000978">
    <property type="term" value="F:RNA polymerase II cis-regulatory region sequence-specific DNA binding"/>
    <property type="evidence" value="ECO:0007669"/>
    <property type="project" value="InterPro"/>
</dbReference>
<dbReference type="Pfam" id="PF00105">
    <property type="entry name" value="zf-C4"/>
    <property type="match status" value="1"/>
</dbReference>
<evidence type="ECO:0000256" key="11">
    <source>
        <dbReference type="SAM" id="MobiDB-lite"/>
    </source>
</evidence>
<dbReference type="InterPro" id="IPR049636">
    <property type="entry name" value="HNF4-like_DBD"/>
</dbReference>
<accession>A0A2G5TE58</accession>
<reference evidence="15" key="1">
    <citation type="submission" date="2017-10" db="EMBL/GenBank/DDBJ databases">
        <title>Rapid genome shrinkage in a self-fertile nematode reveals novel sperm competition proteins.</title>
        <authorList>
            <person name="Yin D."/>
            <person name="Schwarz E.M."/>
            <person name="Thomas C.G."/>
            <person name="Felde R.L."/>
            <person name="Korf I.F."/>
            <person name="Cutter A.D."/>
            <person name="Schartner C.M."/>
            <person name="Ralston E.J."/>
            <person name="Meyer B.J."/>
            <person name="Haag E.S."/>
        </authorList>
    </citation>
    <scope>NUCLEOTIDE SEQUENCE [LARGE SCALE GENOMIC DNA]</scope>
    <source>
        <strain evidence="15">JU1422</strain>
    </source>
</reference>
<keyword evidence="4" id="KW-0863">Zinc-finger</keyword>
<dbReference type="GO" id="GO:0003700">
    <property type="term" value="F:DNA-binding transcription factor activity"/>
    <property type="evidence" value="ECO:0007669"/>
    <property type="project" value="InterPro"/>
</dbReference>
<dbReference type="InterPro" id="IPR000536">
    <property type="entry name" value="Nucl_hrmn_rcpt_lig-bd"/>
</dbReference>
<dbReference type="SMART" id="SM00399">
    <property type="entry name" value="ZnF_C4"/>
    <property type="match status" value="1"/>
</dbReference>
<comment type="subcellular location">
    <subcellularLocation>
        <location evidence="1">Nucleus</location>
    </subcellularLocation>
</comment>
<protein>
    <recommendedName>
        <fullName evidence="16">Nuclear receptor domain-containing protein</fullName>
    </recommendedName>
</protein>
<dbReference type="InterPro" id="IPR035500">
    <property type="entry name" value="NHR-like_dom_sf"/>
</dbReference>
<dbReference type="PRINTS" id="PR00047">
    <property type="entry name" value="STROIDFINGER"/>
</dbReference>
<evidence type="ECO:0000259" key="12">
    <source>
        <dbReference type="PROSITE" id="PS51030"/>
    </source>
</evidence>
<dbReference type="PANTHER" id="PTHR45680">
    <property type="entry name" value="NUCLEAR HORMONE RECEPTOR FAMILY"/>
    <property type="match status" value="1"/>
</dbReference>
<feature type="region of interest" description="Disordered" evidence="11">
    <location>
        <begin position="1"/>
        <end position="28"/>
    </location>
</feature>
<evidence type="ECO:0000313" key="14">
    <source>
        <dbReference type="EMBL" id="PIC25582.1"/>
    </source>
</evidence>
<evidence type="ECO:0000256" key="2">
    <source>
        <dbReference type="ARBA" id="ARBA00005993"/>
    </source>
</evidence>
<keyword evidence="10" id="KW-0539">Nucleus</keyword>
<comment type="similarity">
    <text evidence="2">Belongs to the nuclear hormone receptor family.</text>
</comment>
<organism evidence="14 15">
    <name type="scientific">Caenorhabditis nigoni</name>
    <dbReference type="NCBI Taxonomy" id="1611254"/>
    <lineage>
        <taxon>Eukaryota</taxon>
        <taxon>Metazoa</taxon>
        <taxon>Ecdysozoa</taxon>
        <taxon>Nematoda</taxon>
        <taxon>Chromadorea</taxon>
        <taxon>Rhabditida</taxon>
        <taxon>Rhabditina</taxon>
        <taxon>Rhabditomorpha</taxon>
        <taxon>Rhabditoidea</taxon>
        <taxon>Rhabditidae</taxon>
        <taxon>Peloderinae</taxon>
        <taxon>Caenorhabditis</taxon>
    </lineage>
</organism>
<dbReference type="InterPro" id="IPR001628">
    <property type="entry name" value="Znf_hrmn_rcpt"/>
</dbReference>
<dbReference type="GO" id="GO:0005634">
    <property type="term" value="C:nucleus"/>
    <property type="evidence" value="ECO:0007669"/>
    <property type="project" value="UniProtKB-SubCell"/>
</dbReference>
<dbReference type="STRING" id="1611254.A0A2G5TE58"/>
<evidence type="ECO:0000313" key="15">
    <source>
        <dbReference type="Proteomes" id="UP000230233"/>
    </source>
</evidence>
<feature type="region of interest" description="Disordered" evidence="11">
    <location>
        <begin position="112"/>
        <end position="138"/>
    </location>
</feature>
<evidence type="ECO:0000256" key="7">
    <source>
        <dbReference type="ARBA" id="ARBA00023125"/>
    </source>
</evidence>
<dbReference type="Gene3D" id="1.10.565.10">
    <property type="entry name" value="Retinoid X Receptor"/>
    <property type="match status" value="1"/>
</dbReference>
<comment type="caution">
    <text evidence="14">The sequence shown here is derived from an EMBL/GenBank/DDBJ whole genome shotgun (WGS) entry which is preliminary data.</text>
</comment>
<proteinExistence type="inferred from homology"/>
<gene>
    <name evidence="14" type="primary">Cni-nhr-178</name>
    <name evidence="14" type="synonym">Cnig_chr_V.g18461</name>
    <name evidence="14" type="ORF">B9Z55_018461</name>
</gene>
<dbReference type="EMBL" id="PDUG01000005">
    <property type="protein sequence ID" value="PIC25582.1"/>
    <property type="molecule type" value="Genomic_DNA"/>
</dbReference>
<keyword evidence="6" id="KW-0805">Transcription regulation</keyword>
<dbReference type="OrthoDB" id="10018779at2759"/>
<dbReference type="PANTHER" id="PTHR45680:SF7">
    <property type="entry name" value="NUCLEAR HORMONE RECEPTOR FAMILY"/>
    <property type="match status" value="1"/>
</dbReference>
<name>A0A2G5TE58_9PELO</name>
<dbReference type="CDD" id="cd06960">
    <property type="entry name" value="NR_DBD_HNF4A"/>
    <property type="match status" value="1"/>
</dbReference>
<evidence type="ECO:0000256" key="3">
    <source>
        <dbReference type="ARBA" id="ARBA00022723"/>
    </source>
</evidence>
<keyword evidence="8" id="KW-0804">Transcription</keyword>
<dbReference type="SUPFAM" id="SSF48508">
    <property type="entry name" value="Nuclear receptor ligand-binding domain"/>
    <property type="match status" value="1"/>
</dbReference>
<evidence type="ECO:0000256" key="6">
    <source>
        <dbReference type="ARBA" id="ARBA00023015"/>
    </source>
</evidence>
<dbReference type="GO" id="GO:0008270">
    <property type="term" value="F:zinc ion binding"/>
    <property type="evidence" value="ECO:0007669"/>
    <property type="project" value="UniProtKB-KW"/>
</dbReference>
<keyword evidence="7" id="KW-0238">DNA-binding</keyword>
<dbReference type="PROSITE" id="PS51030">
    <property type="entry name" value="NUCLEAR_REC_DBD_2"/>
    <property type="match status" value="1"/>
</dbReference>
<keyword evidence="3" id="KW-0479">Metal-binding</keyword>
<evidence type="ECO:0000256" key="8">
    <source>
        <dbReference type="ARBA" id="ARBA00023163"/>
    </source>
</evidence>
<dbReference type="SUPFAM" id="SSF57716">
    <property type="entry name" value="Glucocorticoid receptor-like (DNA-binding domain)"/>
    <property type="match status" value="1"/>
</dbReference>
<evidence type="ECO:0000256" key="10">
    <source>
        <dbReference type="ARBA" id="ARBA00023242"/>
    </source>
</evidence>